<dbReference type="PANTHER" id="PTHR48081:SF8">
    <property type="entry name" value="ALPHA_BETA HYDROLASE FOLD-3 DOMAIN-CONTAINING PROTEIN-RELATED"/>
    <property type="match status" value="1"/>
</dbReference>
<evidence type="ECO:0000256" key="1">
    <source>
        <dbReference type="ARBA" id="ARBA00022801"/>
    </source>
</evidence>
<name>A0A559JAI6_9BACL</name>
<evidence type="ECO:0000259" key="2">
    <source>
        <dbReference type="Pfam" id="PF07859"/>
    </source>
</evidence>
<dbReference type="OrthoDB" id="9815425at2"/>
<dbReference type="RefSeq" id="WP_144705821.1">
    <property type="nucleotide sequence ID" value="NZ_VNJJ01000014.1"/>
</dbReference>
<evidence type="ECO:0000313" key="3">
    <source>
        <dbReference type="EMBL" id="TVX96898.1"/>
    </source>
</evidence>
<evidence type="ECO:0000313" key="4">
    <source>
        <dbReference type="Proteomes" id="UP000316330"/>
    </source>
</evidence>
<dbReference type="InterPro" id="IPR029058">
    <property type="entry name" value="AB_hydrolase_fold"/>
</dbReference>
<dbReference type="EMBL" id="VNJJ01000014">
    <property type="protein sequence ID" value="TVX96898.1"/>
    <property type="molecule type" value="Genomic_DNA"/>
</dbReference>
<dbReference type="InterPro" id="IPR013094">
    <property type="entry name" value="AB_hydrolase_3"/>
</dbReference>
<keyword evidence="4" id="KW-1185">Reference proteome</keyword>
<sequence>MSMPEQTRKFLKDVSEFPPLHLMSPEEIRKAVVANAITESHDLAGTEDVLLNGPHGELVIRIYRPTREASLPVIVFFHGGGFVFNRMEHYDPMCGKLALATGHAVVSVDYRLAPEHKFPVPADEAFYATQWVYDRAVSLGLDPKRIAVAGESAGANLAAGVAQQARKLGSLPIYFQILICPLTDWSREYESKRQYGEGYFLTMALLDYCAGHYFRNEADKADPLASPLLGDTNGLPPALVVTAEYDPLRDEGESYARKLADSGVRTVLKRYDGMIHLFYAMTDVFEDGHDVYDLIKRNLQSLN</sequence>
<protein>
    <submittedName>
        <fullName evidence="3">Alpha/beta hydrolase</fullName>
    </submittedName>
</protein>
<organism evidence="3 4">
    <name type="scientific">Cohnella terricola</name>
    <dbReference type="NCBI Taxonomy" id="1289167"/>
    <lineage>
        <taxon>Bacteria</taxon>
        <taxon>Bacillati</taxon>
        <taxon>Bacillota</taxon>
        <taxon>Bacilli</taxon>
        <taxon>Bacillales</taxon>
        <taxon>Paenibacillaceae</taxon>
        <taxon>Cohnella</taxon>
    </lineage>
</organism>
<dbReference type="GO" id="GO:0016787">
    <property type="term" value="F:hydrolase activity"/>
    <property type="evidence" value="ECO:0007669"/>
    <property type="project" value="UniProtKB-KW"/>
</dbReference>
<dbReference type="InterPro" id="IPR050300">
    <property type="entry name" value="GDXG_lipolytic_enzyme"/>
</dbReference>
<dbReference type="AlphaFoldDB" id="A0A559JAI6"/>
<dbReference type="Pfam" id="PF07859">
    <property type="entry name" value="Abhydrolase_3"/>
    <property type="match status" value="1"/>
</dbReference>
<feature type="domain" description="Alpha/beta hydrolase fold-3" evidence="2">
    <location>
        <begin position="74"/>
        <end position="279"/>
    </location>
</feature>
<dbReference type="Gene3D" id="3.40.50.1820">
    <property type="entry name" value="alpha/beta hydrolase"/>
    <property type="match status" value="1"/>
</dbReference>
<keyword evidence="1 3" id="KW-0378">Hydrolase</keyword>
<accession>A0A559JAI6</accession>
<dbReference type="SUPFAM" id="SSF53474">
    <property type="entry name" value="alpha/beta-Hydrolases"/>
    <property type="match status" value="1"/>
</dbReference>
<gene>
    <name evidence="3" type="ORF">FPZ45_20095</name>
</gene>
<comment type="caution">
    <text evidence="3">The sequence shown here is derived from an EMBL/GenBank/DDBJ whole genome shotgun (WGS) entry which is preliminary data.</text>
</comment>
<proteinExistence type="predicted"/>
<dbReference type="PANTHER" id="PTHR48081">
    <property type="entry name" value="AB HYDROLASE SUPERFAMILY PROTEIN C4A8.06C"/>
    <property type="match status" value="1"/>
</dbReference>
<reference evidence="3 4" key="1">
    <citation type="submission" date="2019-07" db="EMBL/GenBank/DDBJ databases">
        <authorList>
            <person name="Kim J."/>
        </authorList>
    </citation>
    <scope>NUCLEOTIDE SEQUENCE [LARGE SCALE GENOMIC DNA]</scope>
    <source>
        <strain evidence="3 4">G13</strain>
    </source>
</reference>
<dbReference type="Proteomes" id="UP000316330">
    <property type="component" value="Unassembled WGS sequence"/>
</dbReference>